<reference evidence="2" key="1">
    <citation type="submission" date="2020-05" db="EMBL/GenBank/DDBJ databases">
        <title>WGS assembly of Panicum virgatum.</title>
        <authorList>
            <person name="Lovell J.T."/>
            <person name="Jenkins J."/>
            <person name="Shu S."/>
            <person name="Juenger T.E."/>
            <person name="Schmutz J."/>
        </authorList>
    </citation>
    <scope>NUCLEOTIDE SEQUENCE</scope>
    <source>
        <strain evidence="2">AP13</strain>
    </source>
</reference>
<sequence length="123" mass="13341">MAQGAQTHLSYHRRGSGAHHVHPQAQHPHQALHRALACSKQNSNRPGVMTAADPPAIPPEVEALFMQVTLMPQSPRSSNEARDTLFLFHDMLNKESSAMHLIGSHPGTIAKLTSVLSEMVPGT</sequence>
<dbReference type="EMBL" id="CM029044">
    <property type="protein sequence ID" value="KAG2604452.1"/>
    <property type="molecule type" value="Genomic_DNA"/>
</dbReference>
<feature type="compositionally biased region" description="Basic residues" evidence="1">
    <location>
        <begin position="10"/>
        <end position="22"/>
    </location>
</feature>
<evidence type="ECO:0000313" key="2">
    <source>
        <dbReference type="EMBL" id="KAG2604452.1"/>
    </source>
</evidence>
<feature type="region of interest" description="Disordered" evidence="1">
    <location>
        <begin position="1"/>
        <end position="32"/>
    </location>
</feature>
<dbReference type="AlphaFoldDB" id="A0A8T0SY44"/>
<keyword evidence="3" id="KW-1185">Reference proteome</keyword>
<gene>
    <name evidence="2" type="ORF">PVAP13_4NG064194</name>
</gene>
<name>A0A8T0SY44_PANVG</name>
<evidence type="ECO:0000256" key="1">
    <source>
        <dbReference type="SAM" id="MobiDB-lite"/>
    </source>
</evidence>
<dbReference type="Proteomes" id="UP000823388">
    <property type="component" value="Chromosome 4N"/>
</dbReference>
<feature type="compositionally biased region" description="Low complexity" evidence="1">
    <location>
        <begin position="23"/>
        <end position="32"/>
    </location>
</feature>
<comment type="caution">
    <text evidence="2">The sequence shown here is derived from an EMBL/GenBank/DDBJ whole genome shotgun (WGS) entry which is preliminary data.</text>
</comment>
<accession>A0A8T0SY44</accession>
<evidence type="ECO:0000313" key="3">
    <source>
        <dbReference type="Proteomes" id="UP000823388"/>
    </source>
</evidence>
<proteinExistence type="predicted"/>
<protein>
    <submittedName>
        <fullName evidence="2">Uncharacterized protein</fullName>
    </submittedName>
</protein>
<organism evidence="2 3">
    <name type="scientific">Panicum virgatum</name>
    <name type="common">Blackwell switchgrass</name>
    <dbReference type="NCBI Taxonomy" id="38727"/>
    <lineage>
        <taxon>Eukaryota</taxon>
        <taxon>Viridiplantae</taxon>
        <taxon>Streptophyta</taxon>
        <taxon>Embryophyta</taxon>
        <taxon>Tracheophyta</taxon>
        <taxon>Spermatophyta</taxon>
        <taxon>Magnoliopsida</taxon>
        <taxon>Liliopsida</taxon>
        <taxon>Poales</taxon>
        <taxon>Poaceae</taxon>
        <taxon>PACMAD clade</taxon>
        <taxon>Panicoideae</taxon>
        <taxon>Panicodae</taxon>
        <taxon>Paniceae</taxon>
        <taxon>Panicinae</taxon>
        <taxon>Panicum</taxon>
        <taxon>Panicum sect. Hiantes</taxon>
    </lineage>
</organism>